<gene>
    <name evidence="2" type="ORF">FRUB_05197</name>
</gene>
<dbReference type="OrthoDB" id="4825819at2"/>
<dbReference type="RefSeq" id="WP_088256226.1">
    <property type="nucleotide sequence ID" value="NZ_NIDE01000008.1"/>
</dbReference>
<keyword evidence="3" id="KW-1185">Reference proteome</keyword>
<proteinExistence type="predicted"/>
<reference evidence="3" key="1">
    <citation type="submission" date="2017-06" db="EMBL/GenBank/DDBJ databases">
        <title>Genome analysis of Fimbriiglobus ruber SP5, the first member of the order Planctomycetales with confirmed chitinolytic capability.</title>
        <authorList>
            <person name="Ravin N.V."/>
            <person name="Rakitin A.L."/>
            <person name="Ivanova A.A."/>
            <person name="Beletsky A.V."/>
            <person name="Kulichevskaya I.S."/>
            <person name="Mardanov A.V."/>
            <person name="Dedysh S.N."/>
        </authorList>
    </citation>
    <scope>NUCLEOTIDE SEQUENCE [LARGE SCALE GENOMIC DNA]</scope>
    <source>
        <strain evidence="3">SP5</strain>
    </source>
</reference>
<dbReference type="EMBL" id="NIDE01000008">
    <property type="protein sequence ID" value="OWK40278.1"/>
    <property type="molecule type" value="Genomic_DNA"/>
</dbReference>
<sequence length="545" mass="54312">MVTAAAASQLTLSATSNSTVAGSPYTFTATLLDPYGNAATGNVTLSSTDSKATFSPLTYAFTAADNGTHTFTNGATLFTAGAQTITGTDAADKISGNLPVTVTASTPAAFVVSGFPNTIAGVSHTFTVTAVDAYGNLLPSPAYTGTVALTTTDSKGTITPTPYTFQASDNDSATFTATLDTAGTQTITATDTTTPSITGTETGIVVTAAAAQSLQLAGFPSPQVAGTPGTVTATAFDQFGNVATGFTGTVTLTSTDPQASFVASSYAFTAADAGVHKFTNGVTLRTAGTQSITVTDTPDALTPGTDAGIVVTPAAAKSLQLTGFPTPQVAGTPGTVTATLYDPYGNVATGYTGIVTFTSSDPQASFAPVSYAFTGTDAGVHTFVNGATLKTAGTQSITATDSANATITGTDAGIVVTPAAAASLKLTGYPTPQVAGYSGSFTATAFDPYGNVATGYTGTVTLTSTDKQASFAPASYAFTAADAGVHTFKNGATLRTAGTQSITATDTVTPSIAGTDAGSSSPRRRPRPLSWPGTPPPRWPGPRGR</sequence>
<name>A0A225DNX4_9BACT</name>
<feature type="region of interest" description="Disordered" evidence="1">
    <location>
        <begin position="505"/>
        <end position="545"/>
    </location>
</feature>
<accession>A0A225DNX4</accession>
<dbReference type="AlphaFoldDB" id="A0A225DNX4"/>
<feature type="compositionally biased region" description="Pro residues" evidence="1">
    <location>
        <begin position="533"/>
        <end position="545"/>
    </location>
</feature>
<evidence type="ECO:0000256" key="1">
    <source>
        <dbReference type="SAM" id="MobiDB-lite"/>
    </source>
</evidence>
<organism evidence="2 3">
    <name type="scientific">Fimbriiglobus ruber</name>
    <dbReference type="NCBI Taxonomy" id="1908690"/>
    <lineage>
        <taxon>Bacteria</taxon>
        <taxon>Pseudomonadati</taxon>
        <taxon>Planctomycetota</taxon>
        <taxon>Planctomycetia</taxon>
        <taxon>Gemmatales</taxon>
        <taxon>Gemmataceae</taxon>
        <taxon>Fimbriiglobus</taxon>
    </lineage>
</organism>
<dbReference type="Proteomes" id="UP000214646">
    <property type="component" value="Unassembled WGS sequence"/>
</dbReference>
<comment type="caution">
    <text evidence="2">The sequence shown here is derived from an EMBL/GenBank/DDBJ whole genome shotgun (WGS) entry which is preliminary data.</text>
</comment>
<evidence type="ECO:0000313" key="2">
    <source>
        <dbReference type="EMBL" id="OWK40278.1"/>
    </source>
</evidence>
<protein>
    <submittedName>
        <fullName evidence="2">Bacterial Ig-like domain (Group 1) /fibronectin type III domain protein</fullName>
    </submittedName>
</protein>
<evidence type="ECO:0000313" key="3">
    <source>
        <dbReference type="Proteomes" id="UP000214646"/>
    </source>
</evidence>